<dbReference type="PANTHER" id="PTHR46619">
    <property type="entry name" value="RNA RECOGNITION MOTIF XS DOMAIN PROTEIN-RELATED"/>
    <property type="match status" value="1"/>
</dbReference>
<dbReference type="EMBL" id="JANJYJ010000008">
    <property type="protein sequence ID" value="KAK3195805.1"/>
    <property type="molecule type" value="Genomic_DNA"/>
</dbReference>
<organism evidence="1 2">
    <name type="scientific">Dipteronia sinensis</name>
    <dbReference type="NCBI Taxonomy" id="43782"/>
    <lineage>
        <taxon>Eukaryota</taxon>
        <taxon>Viridiplantae</taxon>
        <taxon>Streptophyta</taxon>
        <taxon>Embryophyta</taxon>
        <taxon>Tracheophyta</taxon>
        <taxon>Spermatophyta</taxon>
        <taxon>Magnoliopsida</taxon>
        <taxon>eudicotyledons</taxon>
        <taxon>Gunneridae</taxon>
        <taxon>Pentapetalae</taxon>
        <taxon>rosids</taxon>
        <taxon>malvids</taxon>
        <taxon>Sapindales</taxon>
        <taxon>Sapindaceae</taxon>
        <taxon>Hippocastanoideae</taxon>
        <taxon>Acereae</taxon>
        <taxon>Dipteronia</taxon>
    </lineage>
</organism>
<protein>
    <submittedName>
        <fullName evidence="1">Uncharacterized protein</fullName>
    </submittedName>
</protein>
<dbReference type="PANTHER" id="PTHR46619:SF2">
    <property type="entry name" value="XS DOMAIN PROTEIN"/>
    <property type="match status" value="1"/>
</dbReference>
<evidence type="ECO:0000313" key="1">
    <source>
        <dbReference type="EMBL" id="KAK3195805.1"/>
    </source>
</evidence>
<dbReference type="Gene3D" id="3.30.70.2890">
    <property type="entry name" value="XS domain"/>
    <property type="match status" value="1"/>
</dbReference>
<reference evidence="1" key="1">
    <citation type="journal article" date="2023" name="Plant J.">
        <title>Genome sequences and population genomics provide insights into the demographic history, inbreeding, and mutation load of two 'living fossil' tree species of Dipteronia.</title>
        <authorList>
            <person name="Feng Y."/>
            <person name="Comes H.P."/>
            <person name="Chen J."/>
            <person name="Zhu S."/>
            <person name="Lu R."/>
            <person name="Zhang X."/>
            <person name="Li P."/>
            <person name="Qiu J."/>
            <person name="Olsen K.M."/>
            <person name="Qiu Y."/>
        </authorList>
    </citation>
    <scope>NUCLEOTIDE SEQUENCE</scope>
    <source>
        <strain evidence="1">NBL</strain>
    </source>
</reference>
<dbReference type="AlphaFoldDB" id="A0AAD9ZZ41"/>
<gene>
    <name evidence="1" type="ORF">Dsin_027115</name>
</gene>
<sequence length="306" mass="34886">MRDGWMLDHNRARDQYQDGVYSGCRNSNVSIGSEDMEIVGEDSGSRGFLVAHGLEVELDDGSVHVGEDYGFEIDGDSGSYEQVLNRLAYSEKMLEAEELDIQDFSRNRISYDDDYDLRNVDGQCTAEDLEQFSVLKNYVQERSDELVKPSIKERLDPVQNIKERLRVRYRRWSYEATPNGLWVWQTLSNAEALAVKEDLIIWPPVVFVHNSSVVNANPDERMIVSIEKLKVIIKGMGFDRGMNKVCRGKHYGGELPRYPFWIASIMLRTNMGGLSSSKLLQGATAPVTDHKTQTRLQVLYMATWVS</sequence>
<name>A0AAD9ZZ41_9ROSI</name>
<accession>A0AAD9ZZ41</accession>
<comment type="caution">
    <text evidence="1">The sequence shown here is derived from an EMBL/GenBank/DDBJ whole genome shotgun (WGS) entry which is preliminary data.</text>
</comment>
<dbReference type="InterPro" id="IPR038588">
    <property type="entry name" value="XS_domain_sf"/>
</dbReference>
<dbReference type="Proteomes" id="UP001281410">
    <property type="component" value="Unassembled WGS sequence"/>
</dbReference>
<evidence type="ECO:0000313" key="2">
    <source>
        <dbReference type="Proteomes" id="UP001281410"/>
    </source>
</evidence>
<proteinExistence type="predicted"/>
<keyword evidence="2" id="KW-1185">Reference proteome</keyword>